<feature type="signal peptide" evidence="2">
    <location>
        <begin position="1"/>
        <end position="17"/>
    </location>
</feature>
<reference evidence="4" key="1">
    <citation type="submission" date="2023-01" db="EMBL/GenBank/DDBJ databases">
        <title>Key to firefly adult light organ development and bioluminescence: homeobox transcription factors regulate luciferase expression and transportation to peroxisome.</title>
        <authorList>
            <person name="Fu X."/>
        </authorList>
    </citation>
    <scope>NUCLEOTIDE SEQUENCE [LARGE SCALE GENOMIC DNA]</scope>
</reference>
<keyword evidence="2" id="KW-0732">Signal</keyword>
<keyword evidence="1" id="KW-0175">Coiled coil</keyword>
<feature type="coiled-coil region" evidence="1">
    <location>
        <begin position="34"/>
        <end position="61"/>
    </location>
</feature>
<accession>A0AAN7S8Q2</accession>
<dbReference type="AlphaFoldDB" id="A0AAN7S8Q2"/>
<evidence type="ECO:0000256" key="1">
    <source>
        <dbReference type="SAM" id="Coils"/>
    </source>
</evidence>
<gene>
    <name evidence="3" type="ORF">RN001_010832</name>
</gene>
<protein>
    <submittedName>
        <fullName evidence="3">Uncharacterized protein</fullName>
    </submittedName>
</protein>
<name>A0AAN7S8Q2_9COLE</name>
<feature type="chain" id="PRO_5042831452" evidence="2">
    <location>
        <begin position="18"/>
        <end position="99"/>
    </location>
</feature>
<proteinExistence type="predicted"/>
<sequence>MRIVVLLTLTIVLVASADMTSNDISAKNPEFSFDEFMQEKNKDVEKKAERLNRNFERMLQLVNILGQVDNFLSERVKLLLRKLALLAEDDDYYNRKKKS</sequence>
<dbReference type="EMBL" id="JARPUR010000004">
    <property type="protein sequence ID" value="KAK4878326.1"/>
    <property type="molecule type" value="Genomic_DNA"/>
</dbReference>
<keyword evidence="4" id="KW-1185">Reference proteome</keyword>
<organism evidence="3 4">
    <name type="scientific">Aquatica leii</name>
    <dbReference type="NCBI Taxonomy" id="1421715"/>
    <lineage>
        <taxon>Eukaryota</taxon>
        <taxon>Metazoa</taxon>
        <taxon>Ecdysozoa</taxon>
        <taxon>Arthropoda</taxon>
        <taxon>Hexapoda</taxon>
        <taxon>Insecta</taxon>
        <taxon>Pterygota</taxon>
        <taxon>Neoptera</taxon>
        <taxon>Endopterygota</taxon>
        <taxon>Coleoptera</taxon>
        <taxon>Polyphaga</taxon>
        <taxon>Elateriformia</taxon>
        <taxon>Elateroidea</taxon>
        <taxon>Lampyridae</taxon>
        <taxon>Luciolinae</taxon>
        <taxon>Aquatica</taxon>
    </lineage>
</organism>
<evidence type="ECO:0000313" key="4">
    <source>
        <dbReference type="Proteomes" id="UP001353858"/>
    </source>
</evidence>
<evidence type="ECO:0000256" key="2">
    <source>
        <dbReference type="SAM" id="SignalP"/>
    </source>
</evidence>
<dbReference type="Proteomes" id="UP001353858">
    <property type="component" value="Unassembled WGS sequence"/>
</dbReference>
<comment type="caution">
    <text evidence="3">The sequence shown here is derived from an EMBL/GenBank/DDBJ whole genome shotgun (WGS) entry which is preliminary data.</text>
</comment>
<evidence type="ECO:0000313" key="3">
    <source>
        <dbReference type="EMBL" id="KAK4878326.1"/>
    </source>
</evidence>